<comment type="caution">
    <text evidence="1">The sequence shown here is derived from an EMBL/GenBank/DDBJ whole genome shotgun (WGS) entry which is preliminary data.</text>
</comment>
<dbReference type="EMBL" id="WHWB01034760">
    <property type="protein sequence ID" value="KAJ7404637.1"/>
    <property type="molecule type" value="Genomic_DNA"/>
</dbReference>
<name>A0ABQ9CL85_9PASS</name>
<sequence length="137" mass="15059">MSVKEHTSTKEKLQFVVNALKEMQVTMGTKDKNVQESICHTLCTKIPGPITSLQDNTAAVKELSEIYKGAVENITDELVALMLKYNNFPETIESAIQLLLSSPVLSLQVSELLIDYADIVKMLQQNSTPNTTEGSSA</sequence>
<reference evidence="1" key="1">
    <citation type="submission" date="2019-10" db="EMBL/GenBank/DDBJ databases">
        <authorList>
            <person name="Soares A.E.R."/>
            <person name="Aleixo A."/>
            <person name="Schneider P."/>
            <person name="Miyaki C.Y."/>
            <person name="Schneider M.P."/>
            <person name="Mello C."/>
            <person name="Vasconcelos A.T.R."/>
        </authorList>
    </citation>
    <scope>NUCLEOTIDE SEQUENCE</scope>
    <source>
        <tissue evidence="1">Muscle</tissue>
    </source>
</reference>
<dbReference type="PANTHER" id="PTHR36289">
    <property type="entry name" value="CHROMOSOME 12 OPEN READING FRAME 60"/>
    <property type="match status" value="1"/>
</dbReference>
<evidence type="ECO:0000313" key="2">
    <source>
        <dbReference type="Proteomes" id="UP001145742"/>
    </source>
</evidence>
<dbReference type="InterPro" id="IPR027895">
    <property type="entry name" value="DUF4533"/>
</dbReference>
<dbReference type="Pfam" id="PF15047">
    <property type="entry name" value="DUF4533"/>
    <property type="match status" value="1"/>
</dbReference>
<organism evidence="1 2">
    <name type="scientific">Willisornis vidua</name>
    <name type="common">Xingu scale-backed antbird</name>
    <dbReference type="NCBI Taxonomy" id="1566151"/>
    <lineage>
        <taxon>Eukaryota</taxon>
        <taxon>Metazoa</taxon>
        <taxon>Chordata</taxon>
        <taxon>Craniata</taxon>
        <taxon>Vertebrata</taxon>
        <taxon>Euteleostomi</taxon>
        <taxon>Archelosauria</taxon>
        <taxon>Archosauria</taxon>
        <taxon>Dinosauria</taxon>
        <taxon>Saurischia</taxon>
        <taxon>Theropoda</taxon>
        <taxon>Coelurosauria</taxon>
        <taxon>Aves</taxon>
        <taxon>Neognathae</taxon>
        <taxon>Neoaves</taxon>
        <taxon>Telluraves</taxon>
        <taxon>Australaves</taxon>
        <taxon>Passeriformes</taxon>
        <taxon>Thamnophilidae</taxon>
        <taxon>Willisornis</taxon>
    </lineage>
</organism>
<protein>
    <submittedName>
        <fullName evidence="1">Uncharacterized protein</fullName>
    </submittedName>
</protein>
<keyword evidence="2" id="KW-1185">Reference proteome</keyword>
<gene>
    <name evidence="1" type="ORF">WISP_144484</name>
</gene>
<dbReference type="Proteomes" id="UP001145742">
    <property type="component" value="Unassembled WGS sequence"/>
</dbReference>
<accession>A0ABQ9CL85</accession>
<proteinExistence type="predicted"/>
<dbReference type="PANTHER" id="PTHR36289:SF1">
    <property type="entry name" value="CHROMOSOME 12 OPEN READING FRAME 60"/>
    <property type="match status" value="1"/>
</dbReference>
<evidence type="ECO:0000313" key="1">
    <source>
        <dbReference type="EMBL" id="KAJ7404637.1"/>
    </source>
</evidence>